<dbReference type="PANTHER" id="PTHR21661">
    <property type="entry name" value="EPOXIDE HYDROLASE 1-RELATED"/>
    <property type="match status" value="1"/>
</dbReference>
<evidence type="ECO:0000256" key="2">
    <source>
        <dbReference type="ARBA" id="ARBA00022797"/>
    </source>
</evidence>
<evidence type="ECO:0000256" key="4">
    <source>
        <dbReference type="PIRSR" id="PIRSR001112-1"/>
    </source>
</evidence>
<evidence type="ECO:0000256" key="3">
    <source>
        <dbReference type="ARBA" id="ARBA00022801"/>
    </source>
</evidence>
<dbReference type="AlphaFoldDB" id="A0AAN7ZRT3"/>
<dbReference type="InterPro" id="IPR000639">
    <property type="entry name" value="Epox_hydrolase-like"/>
</dbReference>
<feature type="chain" id="PRO_5042963006" description="Epoxide hydrolase N-terminal domain-containing protein" evidence="5">
    <location>
        <begin position="25"/>
        <end position="409"/>
    </location>
</feature>
<dbReference type="EMBL" id="JAVRQU010000016">
    <property type="protein sequence ID" value="KAK5694081.1"/>
    <property type="molecule type" value="Genomic_DNA"/>
</dbReference>
<name>A0AAN7ZRT3_9PEZI</name>
<evidence type="ECO:0000256" key="1">
    <source>
        <dbReference type="ARBA" id="ARBA00010088"/>
    </source>
</evidence>
<dbReference type="SUPFAM" id="SSF53474">
    <property type="entry name" value="alpha/beta-Hydrolases"/>
    <property type="match status" value="1"/>
</dbReference>
<feature type="active site" description="Proton acceptor" evidence="4">
    <location>
        <position position="386"/>
    </location>
</feature>
<dbReference type="GO" id="GO:0004301">
    <property type="term" value="F:epoxide hydrolase activity"/>
    <property type="evidence" value="ECO:0007669"/>
    <property type="project" value="TreeGrafter"/>
</dbReference>
<keyword evidence="5" id="KW-0732">Signal</keyword>
<dbReference type="PANTHER" id="PTHR21661:SF35">
    <property type="entry name" value="EPOXIDE HYDROLASE"/>
    <property type="match status" value="1"/>
</dbReference>
<organism evidence="7 8">
    <name type="scientific">Elasticomyces elasticus</name>
    <dbReference type="NCBI Taxonomy" id="574655"/>
    <lineage>
        <taxon>Eukaryota</taxon>
        <taxon>Fungi</taxon>
        <taxon>Dikarya</taxon>
        <taxon>Ascomycota</taxon>
        <taxon>Pezizomycotina</taxon>
        <taxon>Dothideomycetes</taxon>
        <taxon>Dothideomycetidae</taxon>
        <taxon>Mycosphaerellales</taxon>
        <taxon>Teratosphaeriaceae</taxon>
        <taxon>Elasticomyces</taxon>
    </lineage>
</organism>
<accession>A0AAN7ZRT3</accession>
<reference evidence="7" key="1">
    <citation type="submission" date="2023-08" db="EMBL/GenBank/DDBJ databases">
        <title>Black Yeasts Isolated from many extreme environments.</title>
        <authorList>
            <person name="Coleine C."/>
            <person name="Stajich J.E."/>
            <person name="Selbmann L."/>
        </authorList>
    </citation>
    <scope>NUCLEOTIDE SEQUENCE</scope>
    <source>
        <strain evidence="7">CCFEE 5810</strain>
    </source>
</reference>
<feature type="domain" description="Epoxide hydrolase N-terminal" evidence="6">
    <location>
        <begin position="34"/>
        <end position="135"/>
    </location>
</feature>
<sequence length="409" mass="45620">MRLHALNVLAYALLSVALPGTAHPYQQKYDLQKFHIDLDSRRMVDLIRQTRLPKKPEYPDLGATAGIDLDVLKSMQKQWVTSFDWPKEQASLNGFNHFTAHIEGLRIHFIHEKASDPDAIPLILCHGWPGSFLEFEPIIKSLAAQAQTSTNKSISFNVVVPSLPGLAFSTAPPANWTIDDTARVYHTLMTKVLGYKTFAVFGTDWGCGPSFGLYRDYTASTRAAHFAFIPFLPATSEELKSDNITLNSLEAFEEATSEAWLTTGAAYFAEHSTKPNTIGLALYDNPVGQLAWIDSDPRAGTGPSLLTHDAILRSVSLYYLTESFVSSIFLYYQNLLDGLHPVYAKAQTDAPMLFSAFKYNIAFWHKEKVATVGNLVQYRNHDFGGHFPGIDNPPALLEDLREIGNFWEG</sequence>
<dbReference type="InterPro" id="IPR029058">
    <property type="entry name" value="AB_hydrolase_fold"/>
</dbReference>
<dbReference type="InterPro" id="IPR016292">
    <property type="entry name" value="Epoxide_hydrolase"/>
</dbReference>
<dbReference type="InterPro" id="IPR010497">
    <property type="entry name" value="Epoxide_hydro_N"/>
</dbReference>
<dbReference type="GO" id="GO:0097176">
    <property type="term" value="P:epoxide metabolic process"/>
    <property type="evidence" value="ECO:0007669"/>
    <property type="project" value="TreeGrafter"/>
</dbReference>
<evidence type="ECO:0000313" key="7">
    <source>
        <dbReference type="EMBL" id="KAK5694081.1"/>
    </source>
</evidence>
<comment type="similarity">
    <text evidence="1">Belongs to the peptidase S33 family.</text>
</comment>
<proteinExistence type="inferred from homology"/>
<keyword evidence="3" id="KW-0378">Hydrolase</keyword>
<feature type="signal peptide" evidence="5">
    <location>
        <begin position="1"/>
        <end position="24"/>
    </location>
</feature>
<protein>
    <recommendedName>
        <fullName evidence="6">Epoxide hydrolase N-terminal domain-containing protein</fullName>
    </recommendedName>
</protein>
<dbReference type="Pfam" id="PF06441">
    <property type="entry name" value="EHN"/>
    <property type="match status" value="1"/>
</dbReference>
<dbReference type="PIRSF" id="PIRSF001112">
    <property type="entry name" value="Epoxide_hydrolase"/>
    <property type="match status" value="1"/>
</dbReference>
<gene>
    <name evidence="7" type="ORF">LTR97_009702</name>
</gene>
<dbReference type="Proteomes" id="UP001310594">
    <property type="component" value="Unassembled WGS sequence"/>
</dbReference>
<evidence type="ECO:0000256" key="5">
    <source>
        <dbReference type="SAM" id="SignalP"/>
    </source>
</evidence>
<dbReference type="Gene3D" id="3.40.50.1820">
    <property type="entry name" value="alpha/beta hydrolase"/>
    <property type="match status" value="1"/>
</dbReference>
<comment type="caution">
    <text evidence="7">The sequence shown here is derived from an EMBL/GenBank/DDBJ whole genome shotgun (WGS) entry which is preliminary data.</text>
</comment>
<keyword evidence="2" id="KW-0058">Aromatic hydrocarbons catabolism</keyword>
<evidence type="ECO:0000313" key="8">
    <source>
        <dbReference type="Proteomes" id="UP001310594"/>
    </source>
</evidence>
<feature type="active site" description="Nucleophile" evidence="4">
    <location>
        <position position="204"/>
    </location>
</feature>
<dbReference type="PRINTS" id="PR00412">
    <property type="entry name" value="EPOXHYDRLASE"/>
</dbReference>
<feature type="active site" description="Proton donor" evidence="4">
    <location>
        <position position="331"/>
    </location>
</feature>
<evidence type="ECO:0000259" key="6">
    <source>
        <dbReference type="Pfam" id="PF06441"/>
    </source>
</evidence>